<organism evidence="2 3">
    <name type="scientific">Vreelandella boliviensis LC1</name>
    <dbReference type="NCBI Taxonomy" id="1072583"/>
    <lineage>
        <taxon>Bacteria</taxon>
        <taxon>Pseudomonadati</taxon>
        <taxon>Pseudomonadota</taxon>
        <taxon>Gammaproteobacteria</taxon>
        <taxon>Oceanospirillales</taxon>
        <taxon>Halomonadaceae</taxon>
        <taxon>Vreelandella</taxon>
    </lineage>
</organism>
<reference evidence="2 3" key="1">
    <citation type="submission" date="2011-10" db="EMBL/GenBank/DDBJ databases">
        <authorList>
            <person name="Quillaguamn J."/>
            <person name="Guzmn D."/>
            <person name="Balderrama-Subieta A."/>
            <person name="Cardona-Ortuo C."/>
            <person name="Guevara-Martnez M."/>
            <person name="Callisaya-Quispe N."/>
        </authorList>
    </citation>
    <scope>NUCLEOTIDE SEQUENCE [LARGE SCALE GENOMIC DNA]</scope>
    <source>
        <strain evidence="2 3">LC1</strain>
    </source>
</reference>
<protein>
    <submittedName>
        <fullName evidence="2">Glyoxalase domain-containing protein 5</fullName>
    </submittedName>
</protein>
<dbReference type="PANTHER" id="PTHR21366:SF14">
    <property type="entry name" value="GLYOXALASE DOMAIN-CONTAINING PROTEIN 5"/>
    <property type="match status" value="1"/>
</dbReference>
<name>A0A7U9GFR4_9GAMM</name>
<dbReference type="InterPro" id="IPR029068">
    <property type="entry name" value="Glyas_Bleomycin-R_OHBP_Dase"/>
</dbReference>
<dbReference type="InterPro" id="IPR050383">
    <property type="entry name" value="GlyoxalaseI/FosfomycinResist"/>
</dbReference>
<proteinExistence type="predicted"/>
<evidence type="ECO:0000313" key="2">
    <source>
        <dbReference type="EMBL" id="EHJ93257.1"/>
    </source>
</evidence>
<dbReference type="Gene3D" id="3.10.180.10">
    <property type="entry name" value="2,3-Dihydroxybiphenyl 1,2-Dioxygenase, domain 1"/>
    <property type="match status" value="1"/>
</dbReference>
<evidence type="ECO:0000313" key="3">
    <source>
        <dbReference type="Proteomes" id="UP000005756"/>
    </source>
</evidence>
<dbReference type="Pfam" id="PF00903">
    <property type="entry name" value="Glyoxalase"/>
    <property type="match status" value="1"/>
</dbReference>
<dbReference type="InterPro" id="IPR004360">
    <property type="entry name" value="Glyas_Fos-R_dOase_dom"/>
</dbReference>
<dbReference type="InterPro" id="IPR037523">
    <property type="entry name" value="VOC_core"/>
</dbReference>
<dbReference type="Proteomes" id="UP000005756">
    <property type="component" value="Unassembled WGS sequence"/>
</dbReference>
<accession>A0A7U9GFR4</accession>
<dbReference type="PANTHER" id="PTHR21366">
    <property type="entry name" value="GLYOXALASE FAMILY PROTEIN"/>
    <property type="match status" value="1"/>
</dbReference>
<dbReference type="EMBL" id="JH393257">
    <property type="protein sequence ID" value="EHJ93257.1"/>
    <property type="molecule type" value="Genomic_DNA"/>
</dbReference>
<sequence>MDSAQSGQRRIIVFSGLSLGIKEGGMLSGLDHLVVTVTDMGRAVDFYSRVLGLDVRYRDAQRVDLMLGDTALRLHQTDTDIAPISATPTPGSLDLCLRCQLPLDEFKQHLDALAIDVELGPVARQGANGPIESIYLRDPDGNLLEICRPAAR</sequence>
<evidence type="ECO:0000259" key="1">
    <source>
        <dbReference type="PROSITE" id="PS51819"/>
    </source>
</evidence>
<dbReference type="AlphaFoldDB" id="A0A7U9GFR4"/>
<dbReference type="PROSITE" id="PS51819">
    <property type="entry name" value="VOC"/>
    <property type="match status" value="1"/>
</dbReference>
<gene>
    <name evidence="2" type="ORF">KUC_0204</name>
</gene>
<dbReference type="SUPFAM" id="SSF54593">
    <property type="entry name" value="Glyoxalase/Bleomycin resistance protein/Dihydroxybiphenyl dioxygenase"/>
    <property type="match status" value="1"/>
</dbReference>
<feature type="domain" description="VOC" evidence="1">
    <location>
        <begin position="29"/>
        <end position="149"/>
    </location>
</feature>